<keyword evidence="2" id="KW-1185">Reference proteome</keyword>
<name>A0AAD1XRH0_EUPCR</name>
<reference evidence="1" key="1">
    <citation type="submission" date="2023-07" db="EMBL/GenBank/DDBJ databases">
        <authorList>
            <consortium name="AG Swart"/>
            <person name="Singh M."/>
            <person name="Singh A."/>
            <person name="Seah K."/>
            <person name="Emmerich C."/>
        </authorList>
    </citation>
    <scope>NUCLEOTIDE SEQUENCE</scope>
    <source>
        <strain evidence="1">DP1</strain>
    </source>
</reference>
<protein>
    <submittedName>
        <fullName evidence="1">Uncharacterized protein</fullName>
    </submittedName>
</protein>
<proteinExistence type="predicted"/>
<evidence type="ECO:0000313" key="1">
    <source>
        <dbReference type="EMBL" id="CAI2377878.1"/>
    </source>
</evidence>
<gene>
    <name evidence="1" type="ORF">ECRASSUSDP1_LOCUS19269</name>
</gene>
<dbReference type="AlphaFoldDB" id="A0AAD1XRH0"/>
<comment type="caution">
    <text evidence="1">The sequence shown here is derived from an EMBL/GenBank/DDBJ whole genome shotgun (WGS) entry which is preliminary data.</text>
</comment>
<dbReference type="Proteomes" id="UP001295684">
    <property type="component" value="Unassembled WGS sequence"/>
</dbReference>
<sequence length="137" mass="16065">MVIENFVASFNSKSLSSISYLSHDELLSFIHDNSISRENFIRKAKCLCKYDKLLERSFKCRCKELNNHYILYNKVLILQSEKFDNEDPEFETKNAKLINKELRECSKDLESVIRGLEVLLEPEVDFFNVSSVLQLCM</sequence>
<dbReference type="EMBL" id="CAMPGE010019554">
    <property type="protein sequence ID" value="CAI2377878.1"/>
    <property type="molecule type" value="Genomic_DNA"/>
</dbReference>
<organism evidence="1 2">
    <name type="scientific">Euplotes crassus</name>
    <dbReference type="NCBI Taxonomy" id="5936"/>
    <lineage>
        <taxon>Eukaryota</taxon>
        <taxon>Sar</taxon>
        <taxon>Alveolata</taxon>
        <taxon>Ciliophora</taxon>
        <taxon>Intramacronucleata</taxon>
        <taxon>Spirotrichea</taxon>
        <taxon>Hypotrichia</taxon>
        <taxon>Euplotida</taxon>
        <taxon>Euplotidae</taxon>
        <taxon>Moneuplotes</taxon>
    </lineage>
</organism>
<evidence type="ECO:0000313" key="2">
    <source>
        <dbReference type="Proteomes" id="UP001295684"/>
    </source>
</evidence>
<accession>A0AAD1XRH0</accession>